<dbReference type="RefSeq" id="WP_085887577.1">
    <property type="nucleotide sequence ID" value="NZ_FWFN01000003.1"/>
</dbReference>
<dbReference type="InterPro" id="IPR036249">
    <property type="entry name" value="Thioredoxin-like_sf"/>
</dbReference>
<dbReference type="OrthoDB" id="9799538at2"/>
<name>A0A1X6Z2A1_9RHOB</name>
<dbReference type="SUPFAM" id="SSF47616">
    <property type="entry name" value="GST C-terminal domain-like"/>
    <property type="match status" value="1"/>
</dbReference>
<evidence type="ECO:0000313" key="3">
    <source>
        <dbReference type="Proteomes" id="UP000193963"/>
    </source>
</evidence>
<dbReference type="AlphaFoldDB" id="A0A1X6Z2A1"/>
<dbReference type="InterPro" id="IPR036282">
    <property type="entry name" value="Glutathione-S-Trfase_C_sf"/>
</dbReference>
<proteinExistence type="predicted"/>
<dbReference type="Pfam" id="PF13409">
    <property type="entry name" value="GST_N_2"/>
    <property type="match status" value="1"/>
</dbReference>
<dbReference type="SUPFAM" id="SSF52833">
    <property type="entry name" value="Thioredoxin-like"/>
    <property type="match status" value="1"/>
</dbReference>
<dbReference type="EMBL" id="FWFN01000003">
    <property type="protein sequence ID" value="SLN38063.1"/>
    <property type="molecule type" value="Genomic_DNA"/>
</dbReference>
<dbReference type="GO" id="GO:0004364">
    <property type="term" value="F:glutathione transferase activity"/>
    <property type="evidence" value="ECO:0007669"/>
    <property type="project" value="UniProtKB-EC"/>
</dbReference>
<evidence type="ECO:0000313" key="2">
    <source>
        <dbReference type="EMBL" id="SLN38063.1"/>
    </source>
</evidence>
<organism evidence="2 3">
    <name type="scientific">Pseudooceanicola marinus</name>
    <dbReference type="NCBI Taxonomy" id="396013"/>
    <lineage>
        <taxon>Bacteria</taxon>
        <taxon>Pseudomonadati</taxon>
        <taxon>Pseudomonadota</taxon>
        <taxon>Alphaproteobacteria</taxon>
        <taxon>Rhodobacterales</taxon>
        <taxon>Paracoccaceae</taxon>
        <taxon>Pseudooceanicola</taxon>
    </lineage>
</organism>
<keyword evidence="2" id="KW-0808">Transferase</keyword>
<keyword evidence="3" id="KW-1185">Reference proteome</keyword>
<protein>
    <submittedName>
        <fullName evidence="2">Glutathione S-transferase YfcF</fullName>
        <ecNumber evidence="2">2.5.1.18</ecNumber>
    </submittedName>
</protein>
<dbReference type="Gene3D" id="3.40.30.10">
    <property type="entry name" value="Glutaredoxin"/>
    <property type="match status" value="1"/>
</dbReference>
<dbReference type="Proteomes" id="UP000193963">
    <property type="component" value="Unassembled WGS sequence"/>
</dbReference>
<gene>
    <name evidence="2" type="primary">yfcF</name>
    <name evidence="2" type="ORF">PSM7751_01703</name>
</gene>
<sequence length="291" mass="31430">MPYELFIGARTYSSWSLRGWLMFEPFGLPVKTRMIDLYGGNVAQQLAENGLAPARLLPVMRTPKGHVLGETLAMAEHLAEAHPDAGLWPAAPAARTAARGLVAEMHAGFTALRGACPMQLLGQYKGFEVSDAVAADLARLDELFAHAETQRSTEGPWIFGDWTLADTFYAPVALRIAGYGLPVSDRLAAYTTAMLAHPSLRRWRALALTEVVERDPYPSDLPRGPWPGPAPLPARAIEAGMPVNATCPFSGRAITDLAEIDGRILGFCNPTCRDKTVNDALAWPEVAALLG</sequence>
<dbReference type="CDD" id="cd03194">
    <property type="entry name" value="GST_C_3"/>
    <property type="match status" value="1"/>
</dbReference>
<accession>A0A1X6Z2A1</accession>
<dbReference type="InterPro" id="IPR004045">
    <property type="entry name" value="Glutathione_S-Trfase_N"/>
</dbReference>
<dbReference type="EC" id="2.5.1.18" evidence="2"/>
<reference evidence="2 3" key="1">
    <citation type="submission" date="2017-03" db="EMBL/GenBank/DDBJ databases">
        <authorList>
            <person name="Afonso C.L."/>
            <person name="Miller P.J."/>
            <person name="Scott M.A."/>
            <person name="Spackman E."/>
            <person name="Goraichik I."/>
            <person name="Dimitrov K.M."/>
            <person name="Suarez D.L."/>
            <person name="Swayne D.E."/>
        </authorList>
    </citation>
    <scope>NUCLEOTIDE SEQUENCE [LARGE SCALE GENOMIC DNA]</scope>
    <source>
        <strain evidence="2 3">CECT 7751</strain>
    </source>
</reference>
<feature type="domain" description="GST N-terminal" evidence="1">
    <location>
        <begin position="12"/>
        <end position="80"/>
    </location>
</feature>
<evidence type="ECO:0000259" key="1">
    <source>
        <dbReference type="Pfam" id="PF13409"/>
    </source>
</evidence>
<dbReference type="Gene3D" id="1.20.1050.10">
    <property type="match status" value="1"/>
</dbReference>